<evidence type="ECO:0000313" key="2">
    <source>
        <dbReference type="EMBL" id="KJA23299.1"/>
    </source>
</evidence>
<dbReference type="EMBL" id="KN817544">
    <property type="protein sequence ID" value="KJA23299.1"/>
    <property type="molecule type" value="Genomic_DNA"/>
</dbReference>
<organism evidence="2 3">
    <name type="scientific">Hypholoma sublateritium (strain FD-334 SS-4)</name>
    <dbReference type="NCBI Taxonomy" id="945553"/>
    <lineage>
        <taxon>Eukaryota</taxon>
        <taxon>Fungi</taxon>
        <taxon>Dikarya</taxon>
        <taxon>Basidiomycota</taxon>
        <taxon>Agaricomycotina</taxon>
        <taxon>Agaricomycetes</taxon>
        <taxon>Agaricomycetidae</taxon>
        <taxon>Agaricales</taxon>
        <taxon>Agaricineae</taxon>
        <taxon>Strophariaceae</taxon>
        <taxon>Hypholoma</taxon>
    </lineage>
</organism>
<proteinExistence type="predicted"/>
<evidence type="ECO:0000313" key="3">
    <source>
        <dbReference type="Proteomes" id="UP000054270"/>
    </source>
</evidence>
<keyword evidence="1" id="KW-0472">Membrane</keyword>
<protein>
    <submittedName>
        <fullName evidence="2">Uncharacterized protein</fullName>
    </submittedName>
</protein>
<reference evidence="3" key="1">
    <citation type="submission" date="2014-04" db="EMBL/GenBank/DDBJ databases">
        <title>Evolutionary Origins and Diversification of the Mycorrhizal Mutualists.</title>
        <authorList>
            <consortium name="DOE Joint Genome Institute"/>
            <consortium name="Mycorrhizal Genomics Consortium"/>
            <person name="Kohler A."/>
            <person name="Kuo A."/>
            <person name="Nagy L.G."/>
            <person name="Floudas D."/>
            <person name="Copeland A."/>
            <person name="Barry K.W."/>
            <person name="Cichocki N."/>
            <person name="Veneault-Fourrey C."/>
            <person name="LaButti K."/>
            <person name="Lindquist E.A."/>
            <person name="Lipzen A."/>
            <person name="Lundell T."/>
            <person name="Morin E."/>
            <person name="Murat C."/>
            <person name="Riley R."/>
            <person name="Ohm R."/>
            <person name="Sun H."/>
            <person name="Tunlid A."/>
            <person name="Henrissat B."/>
            <person name="Grigoriev I.V."/>
            <person name="Hibbett D.S."/>
            <person name="Martin F."/>
        </authorList>
    </citation>
    <scope>NUCLEOTIDE SEQUENCE [LARGE SCALE GENOMIC DNA]</scope>
    <source>
        <strain evidence="3">FD-334 SS-4</strain>
    </source>
</reference>
<dbReference type="AlphaFoldDB" id="A0A0D2NWY0"/>
<feature type="transmembrane region" description="Helical" evidence="1">
    <location>
        <begin position="12"/>
        <end position="32"/>
    </location>
</feature>
<dbReference type="Proteomes" id="UP000054270">
    <property type="component" value="Unassembled WGS sequence"/>
</dbReference>
<keyword evidence="1" id="KW-1133">Transmembrane helix</keyword>
<keyword evidence="3" id="KW-1185">Reference proteome</keyword>
<feature type="non-terminal residue" evidence="2">
    <location>
        <position position="1"/>
    </location>
</feature>
<accession>A0A0D2NWY0</accession>
<name>A0A0D2NWY0_HYPSF</name>
<keyword evidence="1" id="KW-0812">Transmembrane</keyword>
<evidence type="ECO:0000256" key="1">
    <source>
        <dbReference type="SAM" id="Phobius"/>
    </source>
</evidence>
<sequence>SVFGWIPTKSPHISFLLLLFQFFLASFLSLEIRGVCARDLRLEYIAYGPAIVEENPGTIAIQPAQFCQMSQGAVPGPSVSSSQLRFFPESWRQSSRALLTSFNRTCLEQLINC</sequence>
<gene>
    <name evidence="2" type="ORF">HYPSUDRAFT_597907</name>
</gene>